<protein>
    <submittedName>
        <fullName evidence="1">Uncharacterized protein</fullName>
    </submittedName>
</protein>
<sequence>MWFFEKAIDMAIEVAKDTVKIESDDEAYQMIVEKINGQDGVKAKVVKMVEDYLYRVPGMSSRNSRLASAKIENFDLIGDSFMNHLTKIVNNIDKVKVQKSLF</sequence>
<gene>
    <name evidence="1" type="ORF">C0601_05615</name>
</gene>
<dbReference type="EMBL" id="PKTG01000072">
    <property type="protein sequence ID" value="PLX18071.1"/>
    <property type="molecule type" value="Genomic_DNA"/>
</dbReference>
<organism evidence="1 2">
    <name type="scientific">Muiribacterium halophilum</name>
    <dbReference type="NCBI Taxonomy" id="2053465"/>
    <lineage>
        <taxon>Bacteria</taxon>
        <taxon>Candidatus Muiribacteriota</taxon>
        <taxon>Candidatus Muiribacteriia</taxon>
        <taxon>Candidatus Muiribacteriales</taxon>
        <taxon>Candidatus Muiribacteriaceae</taxon>
        <taxon>Candidatus Muiribacterium</taxon>
    </lineage>
</organism>
<accession>A0A2N5ZHE7</accession>
<dbReference type="AlphaFoldDB" id="A0A2N5ZHE7"/>
<dbReference type="Proteomes" id="UP000234857">
    <property type="component" value="Unassembled WGS sequence"/>
</dbReference>
<evidence type="ECO:0000313" key="1">
    <source>
        <dbReference type="EMBL" id="PLX18071.1"/>
    </source>
</evidence>
<evidence type="ECO:0000313" key="2">
    <source>
        <dbReference type="Proteomes" id="UP000234857"/>
    </source>
</evidence>
<reference evidence="1 2" key="1">
    <citation type="submission" date="2017-11" db="EMBL/GenBank/DDBJ databases">
        <title>Genome-resolved metagenomics identifies genetic mobility, metabolic interactions, and unexpected diversity in perchlorate-reducing communities.</title>
        <authorList>
            <person name="Barnum T.P."/>
            <person name="Figueroa I.A."/>
            <person name="Carlstrom C.I."/>
            <person name="Lucas L.N."/>
            <person name="Engelbrektson A.L."/>
            <person name="Coates J.D."/>
        </authorList>
    </citation>
    <scope>NUCLEOTIDE SEQUENCE [LARGE SCALE GENOMIC DNA]</scope>
    <source>
        <strain evidence="1">BM706</strain>
    </source>
</reference>
<name>A0A2N5ZHE7_MUIH1</name>
<comment type="caution">
    <text evidence="1">The sequence shown here is derived from an EMBL/GenBank/DDBJ whole genome shotgun (WGS) entry which is preliminary data.</text>
</comment>
<proteinExistence type="predicted"/>